<reference evidence="3" key="1">
    <citation type="submission" date="2022-03" db="EMBL/GenBank/DDBJ databases">
        <title>Genomic Encyclopedia of Type Strains, Phase III (KMG-III): the genomes of soil and plant-associated and newly described type strains.</title>
        <authorList>
            <person name="Whitman W."/>
        </authorList>
    </citation>
    <scope>NUCLEOTIDE SEQUENCE</scope>
    <source>
        <strain evidence="3">ANL 6-2</strain>
    </source>
</reference>
<comment type="function">
    <text evidence="1">Binds the cellulose synthase activator, bis-(3'-5') cyclic diguanylic acid (c-di-GMP).</text>
</comment>
<dbReference type="Pfam" id="PF03170">
    <property type="entry name" value="BcsB"/>
    <property type="match status" value="2"/>
</dbReference>
<feature type="chain" id="PRO_5041776475" description="Cyclic di-GMP-binding protein" evidence="1">
    <location>
        <begin position="30"/>
        <end position="753"/>
    </location>
</feature>
<feature type="signal peptide" evidence="1">
    <location>
        <begin position="1"/>
        <end position="29"/>
    </location>
</feature>
<keyword evidence="1" id="KW-0812">Transmembrane</keyword>
<keyword evidence="1" id="KW-0732">Signal</keyword>
<keyword evidence="1" id="KW-0472">Membrane</keyword>
<dbReference type="Gene3D" id="2.60.120.260">
    <property type="entry name" value="Galactose-binding domain-like"/>
    <property type="match status" value="2"/>
</dbReference>
<dbReference type="AlphaFoldDB" id="A0AAE3G2E3"/>
<comment type="similarity">
    <text evidence="1">Belongs to the AcsB/BcsB family.</text>
</comment>
<sequence>MARIATPRALLGALLATAALLLAPALAHAEEPRRGVLADGMLLAEPGTAALRLAGEYARADLALMIPDPERLAEVALALPLQSAVDVLGEASVLTLAVNGEALSRVPLAAFGEQRTLRLRLRPEAFTAGENLLTLEAIHHHRVDCSLEATHELWSAIDLAGARLTPVYLEGTTPSQGGLELLLAARLGGNSLTVIRPEAVPVSAFLAQAGELVQALSLRLARGATPAIDVLALGQRQDTGFDPLIPAGGGRDQVLIGTREALRPHLEQSLHAEIRGPYTRIWQQRDGAGLSLIVSGRDEAEVREAIRALAERAPLRARTPRIERAGRYRFDQLGHSFHPGYAREKVSSLRFLLPAGFAPEARRGASPAVTLAYAVAANVDADLDLFVNGRWVSRERLHDPAGRVTESARIELPWRHFRAGENTIELRAALPREPGVACPLSDPSEVETRFMLYGDSTLHMPAFSALPRHPDLASALHLGYPGDGARRLDLVAIGGGNAAQAAVLNLAARLAHARGHLVPVAGHIRLPPPGATPMLAAGTVHELPEALLADSDTPRGALSRLLPAREAPEGAQAGRTASDERERFRERLGIIDPLADAAGAPGEDPGWWRRARGSLADAGFLREAQALPGSEQHAALIEVAGGASGAPSRLILTAGTTGALDSGARGIAALPAEAFAGGALFIDQAGAHQSIAASRVQVSGSGARGLAARISAFAENNVGLMLGLGALVVLLLAALLHLLLVRDRRRRLEDLDD</sequence>
<keyword evidence="1" id="KW-1003">Cell membrane</keyword>
<keyword evidence="1" id="KW-0997">Cell inner membrane</keyword>
<comment type="caution">
    <text evidence="3">The sequence shown here is derived from an EMBL/GenBank/DDBJ whole genome shotgun (WGS) entry which is preliminary data.</text>
</comment>
<proteinExistence type="inferred from homology"/>
<feature type="region of interest" description="Disordered" evidence="2">
    <location>
        <begin position="561"/>
        <end position="581"/>
    </location>
</feature>
<accession>A0AAE3G2E3</accession>
<evidence type="ECO:0000313" key="4">
    <source>
        <dbReference type="Proteomes" id="UP001205843"/>
    </source>
</evidence>
<keyword evidence="4" id="KW-1185">Reference proteome</keyword>
<dbReference type="Proteomes" id="UP001205843">
    <property type="component" value="Unassembled WGS sequence"/>
</dbReference>
<dbReference type="GO" id="GO:0030244">
    <property type="term" value="P:cellulose biosynthetic process"/>
    <property type="evidence" value="ECO:0007669"/>
    <property type="project" value="UniProtKB-KW"/>
</dbReference>
<dbReference type="GO" id="GO:0006011">
    <property type="term" value="P:UDP-alpha-D-glucose metabolic process"/>
    <property type="evidence" value="ECO:0007669"/>
    <property type="project" value="InterPro"/>
</dbReference>
<gene>
    <name evidence="3" type="ORF">J2T57_001577</name>
</gene>
<evidence type="ECO:0000256" key="2">
    <source>
        <dbReference type="SAM" id="MobiDB-lite"/>
    </source>
</evidence>
<keyword evidence="1" id="KW-1133">Transmembrane helix</keyword>
<dbReference type="InterPro" id="IPR018513">
    <property type="entry name" value="Cell_synthase_bac"/>
</dbReference>
<dbReference type="GO" id="GO:0005886">
    <property type="term" value="C:plasma membrane"/>
    <property type="evidence" value="ECO:0007669"/>
    <property type="project" value="UniProtKB-SubCell"/>
</dbReference>
<comment type="subcellular location">
    <subcellularLocation>
        <location evidence="1">Cell inner membrane</location>
    </subcellularLocation>
</comment>
<dbReference type="EMBL" id="JALJXV010000003">
    <property type="protein sequence ID" value="MCP1674475.1"/>
    <property type="molecule type" value="Genomic_DNA"/>
</dbReference>
<evidence type="ECO:0000313" key="3">
    <source>
        <dbReference type="EMBL" id="MCP1674475.1"/>
    </source>
</evidence>
<dbReference type="RefSeq" id="WP_253476488.1">
    <property type="nucleotide sequence ID" value="NZ_JALJXV010000003.1"/>
</dbReference>
<organism evidence="3 4">
    <name type="scientific">Natronocella acetinitrilica</name>
    <dbReference type="NCBI Taxonomy" id="414046"/>
    <lineage>
        <taxon>Bacteria</taxon>
        <taxon>Pseudomonadati</taxon>
        <taxon>Pseudomonadota</taxon>
        <taxon>Gammaproteobacteria</taxon>
        <taxon>Chromatiales</taxon>
        <taxon>Ectothiorhodospiraceae</taxon>
        <taxon>Natronocella</taxon>
    </lineage>
</organism>
<keyword evidence="1" id="KW-0973">c-di-GMP</keyword>
<keyword evidence="1" id="KW-0135">Cellulose biosynthesis</keyword>
<protein>
    <recommendedName>
        <fullName evidence="1">Cyclic di-GMP-binding protein</fullName>
    </recommendedName>
    <alternativeName>
        <fullName evidence="1">Cellulose synthase regulatory subunit</fullName>
    </alternativeName>
</protein>
<comment type="pathway">
    <text evidence="1">Glycan metabolism; bacterial cellulose biosynthesis.</text>
</comment>
<name>A0AAE3G2E3_9GAMM</name>
<feature type="transmembrane region" description="Helical" evidence="1">
    <location>
        <begin position="718"/>
        <end position="741"/>
    </location>
</feature>
<comment type="subunit">
    <text evidence="1">Tightly associated with the cellulose synthase catalytic subunit.</text>
</comment>
<evidence type="ECO:0000256" key="1">
    <source>
        <dbReference type="RuleBase" id="RU365021"/>
    </source>
</evidence>